<evidence type="ECO:0000256" key="1">
    <source>
        <dbReference type="ARBA" id="ARBA00001911"/>
    </source>
</evidence>
<dbReference type="PANTHER" id="PTHR43622:SF3">
    <property type="entry name" value="2-EPI-5-EPI-VALIOLONE SYNTHASE"/>
    <property type="match status" value="1"/>
</dbReference>
<keyword evidence="4" id="KW-0520">NAD</keyword>
<dbReference type="InterPro" id="IPR050071">
    <property type="entry name" value="Dehydroquinate_synthase"/>
</dbReference>
<feature type="transmembrane region" description="Helical" evidence="6">
    <location>
        <begin position="64"/>
        <end position="83"/>
    </location>
</feature>
<dbReference type="PhylomeDB" id="A7S759"/>
<gene>
    <name evidence="9" type="ORF">NEMVEDRAFT_v1g70416</name>
</gene>
<dbReference type="GO" id="GO:0046872">
    <property type="term" value="F:metal ion binding"/>
    <property type="evidence" value="ECO:0007669"/>
    <property type="project" value="UniProtKB-KW"/>
</dbReference>
<evidence type="ECO:0000313" key="9">
    <source>
        <dbReference type="EMBL" id="EDO40476.1"/>
    </source>
</evidence>
<dbReference type="InterPro" id="IPR035872">
    <property type="entry name" value="EEVS-like"/>
</dbReference>
<dbReference type="Gene3D" id="3.40.50.1970">
    <property type="match status" value="1"/>
</dbReference>
<dbReference type="Gene3D" id="1.20.1090.10">
    <property type="entry name" value="Dehydroquinate synthase-like - alpha domain"/>
    <property type="match status" value="1"/>
</dbReference>
<feature type="domain" description="3-dehydroquinate synthase N-terminal" evidence="7">
    <location>
        <begin position="33"/>
        <end position="140"/>
    </location>
</feature>
<evidence type="ECO:0000313" key="10">
    <source>
        <dbReference type="Proteomes" id="UP000001593"/>
    </source>
</evidence>
<feature type="domain" description="3-dehydroquinate synthase C-terminal" evidence="8">
    <location>
        <begin position="146"/>
        <end position="292"/>
    </location>
</feature>
<name>A7S759_NEMVE</name>
<keyword evidence="10" id="KW-1185">Reference proteome</keyword>
<dbReference type="OMA" id="IAIGMRM"/>
<evidence type="ECO:0000256" key="2">
    <source>
        <dbReference type="ARBA" id="ARBA00022723"/>
    </source>
</evidence>
<reference evidence="9 10" key="1">
    <citation type="journal article" date="2007" name="Science">
        <title>Sea anemone genome reveals ancestral eumetazoan gene repertoire and genomic organization.</title>
        <authorList>
            <person name="Putnam N.H."/>
            <person name="Srivastava M."/>
            <person name="Hellsten U."/>
            <person name="Dirks B."/>
            <person name="Chapman J."/>
            <person name="Salamov A."/>
            <person name="Terry A."/>
            <person name="Shapiro H."/>
            <person name="Lindquist E."/>
            <person name="Kapitonov V.V."/>
            <person name="Jurka J."/>
            <person name="Genikhovich G."/>
            <person name="Grigoriev I.V."/>
            <person name="Lucas S.M."/>
            <person name="Steele R.E."/>
            <person name="Finnerty J.R."/>
            <person name="Technau U."/>
            <person name="Martindale M.Q."/>
            <person name="Rokhsar D.S."/>
        </authorList>
    </citation>
    <scope>NUCLEOTIDE SEQUENCE [LARGE SCALE GENOMIC DNA]</scope>
    <source>
        <strain evidence="10">CH2 X CH6</strain>
    </source>
</reference>
<dbReference type="FunFam" id="3.40.50.1970:FF:000049">
    <property type="match status" value="1"/>
</dbReference>
<dbReference type="HOGENOM" id="CLU_001201_0_4_1"/>
<dbReference type="GO" id="GO:0000166">
    <property type="term" value="F:nucleotide binding"/>
    <property type="evidence" value="ECO:0007669"/>
    <property type="project" value="UniProtKB-KW"/>
</dbReference>
<keyword evidence="6" id="KW-0472">Membrane</keyword>
<evidence type="ECO:0000259" key="7">
    <source>
        <dbReference type="Pfam" id="PF01761"/>
    </source>
</evidence>
<keyword evidence="2" id="KW-0479">Metal-binding</keyword>
<dbReference type="Proteomes" id="UP000001593">
    <property type="component" value="Unassembled WGS sequence"/>
</dbReference>
<dbReference type="InterPro" id="IPR056179">
    <property type="entry name" value="DHQS_C"/>
</dbReference>
<feature type="non-terminal residue" evidence="9">
    <location>
        <position position="352"/>
    </location>
</feature>
<dbReference type="FunFam" id="1.20.1090.10:FF:000015">
    <property type="entry name" value="3-dehydroquinate synthase protein"/>
    <property type="match status" value="1"/>
</dbReference>
<protein>
    <recommendedName>
        <fullName evidence="11">3-dehydroquinate synthase</fullName>
    </recommendedName>
</protein>
<comment type="cofactor">
    <cofactor evidence="1">
        <name>NAD(+)</name>
        <dbReference type="ChEBI" id="CHEBI:57540"/>
    </cofactor>
</comment>
<feature type="non-terminal residue" evidence="9">
    <location>
        <position position="1"/>
    </location>
</feature>
<dbReference type="Pfam" id="PF24621">
    <property type="entry name" value="DHQS_C"/>
    <property type="match status" value="1"/>
</dbReference>
<dbReference type="GO" id="GO:0017000">
    <property type="term" value="P:antibiotic biosynthetic process"/>
    <property type="evidence" value="ECO:0007669"/>
    <property type="project" value="InterPro"/>
</dbReference>
<dbReference type="SUPFAM" id="SSF56796">
    <property type="entry name" value="Dehydroquinate synthase-like"/>
    <property type="match status" value="1"/>
</dbReference>
<evidence type="ECO:0000256" key="3">
    <source>
        <dbReference type="ARBA" id="ARBA00022741"/>
    </source>
</evidence>
<dbReference type="Pfam" id="PF01761">
    <property type="entry name" value="DHQ_synthase"/>
    <property type="match status" value="1"/>
</dbReference>
<evidence type="ECO:0000256" key="5">
    <source>
        <dbReference type="ARBA" id="ARBA00023239"/>
    </source>
</evidence>
<dbReference type="InParanoid" id="A7S759"/>
<dbReference type="GO" id="GO:0016829">
    <property type="term" value="F:lyase activity"/>
    <property type="evidence" value="ECO:0007669"/>
    <property type="project" value="UniProtKB-KW"/>
</dbReference>
<dbReference type="PANTHER" id="PTHR43622">
    <property type="entry name" value="3-DEHYDROQUINATE SYNTHASE"/>
    <property type="match status" value="1"/>
</dbReference>
<keyword evidence="6" id="KW-1133">Transmembrane helix</keyword>
<dbReference type="EMBL" id="DS469591">
    <property type="protein sequence ID" value="EDO40476.1"/>
    <property type="molecule type" value="Genomic_DNA"/>
</dbReference>
<evidence type="ECO:0000256" key="6">
    <source>
        <dbReference type="SAM" id="Phobius"/>
    </source>
</evidence>
<dbReference type="CDD" id="cd08199">
    <property type="entry name" value="EEVS"/>
    <property type="match status" value="1"/>
</dbReference>
<keyword evidence="3" id="KW-0547">Nucleotide-binding</keyword>
<proteinExistence type="predicted"/>
<evidence type="ECO:0008006" key="11">
    <source>
        <dbReference type="Google" id="ProtNLM"/>
    </source>
</evidence>
<evidence type="ECO:0000256" key="4">
    <source>
        <dbReference type="ARBA" id="ARBA00023027"/>
    </source>
</evidence>
<keyword evidence="6" id="KW-0812">Transmembrane</keyword>
<sequence>RCVAIIDDKVDKLYGEPLKLYFDTHNIKLWKLVFPGNEVDKDISAVEKMLVELKKIKVSRDQPILVMGGGVISDIAGFAAALYHRNTPYVMLCTSIVSGIDAGPSPRTCCDGFGFKNLYGSYHPPVLTLTDRSFFRTLHHGWIRHGIAEIVKMAVVKDEELFNLLEQVSSTLVWTKFGTEIDDLSGDKETFENVCDLIIGKALEGYVRSEYGNLWETHQCRPHAYGHTWSPGYELPAGMLHGHAVATGMGFGAYLSFCNDWITKQELYRILNLLSGLELSLWHPVMCDNMKIYKAQEKMIEKRGGNLAAPIPKGIGNCGYLNHLPFELLQKRLREYKEICQEFPRKGLGIEA</sequence>
<dbReference type="InterPro" id="IPR030960">
    <property type="entry name" value="DHQS/DOIS_N"/>
</dbReference>
<organism evidence="9 10">
    <name type="scientific">Nematostella vectensis</name>
    <name type="common">Starlet sea anemone</name>
    <dbReference type="NCBI Taxonomy" id="45351"/>
    <lineage>
        <taxon>Eukaryota</taxon>
        <taxon>Metazoa</taxon>
        <taxon>Cnidaria</taxon>
        <taxon>Anthozoa</taxon>
        <taxon>Hexacorallia</taxon>
        <taxon>Actiniaria</taxon>
        <taxon>Edwardsiidae</taxon>
        <taxon>Nematostella</taxon>
    </lineage>
</organism>
<keyword evidence="5" id="KW-0456">Lyase</keyword>
<dbReference type="STRING" id="45351.A7S759"/>
<accession>A7S759</accession>
<dbReference type="eggNOG" id="KOG0692">
    <property type="taxonomic scope" value="Eukaryota"/>
</dbReference>
<evidence type="ECO:0000259" key="8">
    <source>
        <dbReference type="Pfam" id="PF24621"/>
    </source>
</evidence>
<dbReference type="AlphaFoldDB" id="A7S759"/>